<evidence type="ECO:0000313" key="6">
    <source>
        <dbReference type="EMBL" id="KAF3333555.1"/>
    </source>
</evidence>
<evidence type="ECO:0000313" key="7">
    <source>
        <dbReference type="Proteomes" id="UP000623129"/>
    </source>
</evidence>
<evidence type="ECO:0000256" key="3">
    <source>
        <dbReference type="ARBA" id="ARBA00022448"/>
    </source>
</evidence>
<dbReference type="PANTHER" id="PTHR31344:SF0">
    <property type="entry name" value="NUCLEAR PORE COMPLEX PROTEIN NUP205"/>
    <property type="match status" value="1"/>
</dbReference>
<organism evidence="6 7">
    <name type="scientific">Carex littledalei</name>
    <dbReference type="NCBI Taxonomy" id="544730"/>
    <lineage>
        <taxon>Eukaryota</taxon>
        <taxon>Viridiplantae</taxon>
        <taxon>Streptophyta</taxon>
        <taxon>Embryophyta</taxon>
        <taxon>Tracheophyta</taxon>
        <taxon>Spermatophyta</taxon>
        <taxon>Magnoliopsida</taxon>
        <taxon>Liliopsida</taxon>
        <taxon>Poales</taxon>
        <taxon>Cyperaceae</taxon>
        <taxon>Cyperoideae</taxon>
        <taxon>Cariceae</taxon>
        <taxon>Carex</taxon>
        <taxon>Carex subgen. Euthyceras</taxon>
    </lineage>
</organism>
<proteinExistence type="inferred from homology"/>
<dbReference type="EMBL" id="SWLB01000010">
    <property type="protein sequence ID" value="KAF3333555.1"/>
    <property type="molecule type" value="Genomic_DNA"/>
</dbReference>
<dbReference type="Proteomes" id="UP000623129">
    <property type="component" value="Unassembled WGS sequence"/>
</dbReference>
<evidence type="ECO:0000256" key="5">
    <source>
        <dbReference type="SAM" id="MobiDB-lite"/>
    </source>
</evidence>
<dbReference type="Pfam" id="PF11894">
    <property type="entry name" value="Nup192"/>
    <property type="match status" value="1"/>
</dbReference>
<protein>
    <submittedName>
        <fullName evidence="6">Nuclear pore complex protein</fullName>
    </submittedName>
</protein>
<dbReference type="GO" id="GO:0005643">
    <property type="term" value="C:nuclear pore"/>
    <property type="evidence" value="ECO:0007669"/>
    <property type="project" value="InterPro"/>
</dbReference>
<evidence type="ECO:0000256" key="2">
    <source>
        <dbReference type="ARBA" id="ARBA00005892"/>
    </source>
</evidence>
<accession>A0A833VMY2</accession>
<keyword evidence="7" id="KW-1185">Reference proteome</keyword>
<gene>
    <name evidence="6" type="ORF">FCM35_KLT01246</name>
</gene>
<feature type="region of interest" description="Disordered" evidence="5">
    <location>
        <begin position="47"/>
        <end position="68"/>
    </location>
</feature>
<comment type="caution">
    <text evidence="6">The sequence shown here is derived from an EMBL/GenBank/DDBJ whole genome shotgun (WGS) entry which is preliminary data.</text>
</comment>
<evidence type="ECO:0000256" key="1">
    <source>
        <dbReference type="ARBA" id="ARBA00004123"/>
    </source>
</evidence>
<evidence type="ECO:0000256" key="4">
    <source>
        <dbReference type="ARBA" id="ARBA00023242"/>
    </source>
</evidence>
<name>A0A833VMY2_9POAL</name>
<comment type="subcellular location">
    <subcellularLocation>
        <location evidence="1">Nucleus</location>
    </subcellularLocation>
</comment>
<keyword evidence="4" id="KW-0539">Nucleus</keyword>
<comment type="similarity">
    <text evidence="2">Belongs to the NUP186/NUP192/NUP205 family.</text>
</comment>
<dbReference type="PANTHER" id="PTHR31344">
    <property type="entry name" value="NUCLEAR PORE COMPLEX PROTEIN NUP205"/>
    <property type="match status" value="1"/>
</dbReference>
<keyword evidence="3" id="KW-0813">Transport</keyword>
<dbReference type="OrthoDB" id="2019644at2759"/>
<sequence>MASSHELLATIEAAMLSSSPPSPAQRIELLHSIRVSLPSLQSLLSYPGPKESDRAQVRSREVKLPNQPPIPLDDTDVEIALKLSDDLNLNEISCVRLLVSANTEWALTGRDKLERYRLAAGLWYMERRDLITSLYILLRSVVLDQGTDHDLLAEIQKHLEDLFNSGLRSRLVSLIKELNREEPAGYGRHSSEQYVKDTRGTLVERHAIVNRERLSLSQCLALSILISQTSPKDIKDTFLTLKECTAEANESTGVIELQIIYALMFTVVIALVSDALRTSHLSSDASFRQEFHELVMTVNTNSNVEDFVGVVRLAWVVHLILTHDRIASTGIVSNVSLREMSSISTCLELVCSKNVFQFLLAKVIAGAAYKNDDEDMTYMYSGYLHKMMMCFVSNPISRDKVKEMKDKTMSTLSTDMLDDFGDDAMVNCHELSLATNQPFVSLLELVSVIYEKEPELLHGNDEVWQFVIHAGEDHTNIHTLVSFLRLLSTLALDEEGATRVHGLLQGRAFSSIGWSKLFDCLTIYEDRFKKTLQSSSTAVLQDFPKPEAQALVAYLKILKKVVENGNPVERKKWFPDIEPLFKLLGYENVPPYLKGALREAIAAFIKVSPFLKDVIWKYLEQYELPVIVGPSVTTTAGQQISTKQYDMRYELNEVEARRERYPSTISYLNLVNALIREERDLSDSGHRFLGIYKFVYEHVFGPFPQRAYADPCEKWELVLACLEHFHMVLSMFWTKDLDYKSAAIDPSLATSLEAQLPALELMKDLMSGRQAFRNVMNILLMGVDTLIEERSTKVYSHLLEKAVHLSLQIILLALDHDLNLADAWRPLYQPLEVILAQDHKQIVALLEYVRYELLPGIQQCSVKFMRILSSRISGLVQILLKVGAAKSLVEDYATCLEYRFDETQALEEQKDDIGLLILQMLIENISRPVPNIAHLLLSYDVENRMDRTKLQPKFYYSCLRVILDNLEKLSRPDINALLHELSFQLLYELSLDPSTAGPIMDLLSTRRYQFFCKHIETIGVAPLPKGNSSHNLRVSTLHQRGWLLKLLALELHVADTTESAHRETCVAILSHSFSEVSTGNAFQADINTSWNKTPLNKNKLLELLNIMRFRCSDADTKYPQILTSSKYESKVQEILTLPETTELGGVYCYSERGDRLIDIDALDDKLFEMSEEMGLNANEADKEEFRVLTHNLMRWGLRYNKVLEEQTAQLHMLTGWSQIVEVAISRRMSLLEDHSQILFELLDASLSTTAAPDCSKKMAIILTNVALTCMAKLRDERFSCPGSTESDGVTCLDIISGNQLPSGAYHSILVKLIMALQRNESSEPLRRRQYALLLSYMQYCGSILNPDVPSSVLRYLLSEEQAEDDEFYLHKIGKEQNDLARANFSIIRKEAQAIVDLVTKDAMQGSEAGKAISYYVLDAFISIDLEAFFLNQIQSRGLLRSILLDISSSSSKEVPISLESSQRLCTMEAELSLLLRICHKYGKHGAQILQSMSALDHLSSCALVSSPNMGISWSGHGSKERVGWSHREKFVTPILRLVSCITSLVDSSEYLEVKNKIVREVLDFIRSHHQIFAQILKEDIKTTDESSLERVNLAVFILCKVWPYEENDEHGFAKELFSKMLSHFKLVHSSSDYMQLSDLPEDKKCEVMMSQLSFSLISYLYNLVRKKEMCLLVTDPSCSKPTLETLLSLLISVDTALERASEEIFVLLNKIRNINELSRQEVDEIIKLCSQRDWISPSDNIRKRRYVAMIEMCRLAGNRDQLLSILLQIAESIIHILLLHLQDSESADQRDLTSFCEKLHPVLEKLEHLKEEKAGQDLKLFHRSVSTLKEMSIRNMSF</sequence>
<feature type="compositionally biased region" description="Basic and acidic residues" evidence="5">
    <location>
        <begin position="50"/>
        <end position="63"/>
    </location>
</feature>
<dbReference type="InterPro" id="IPR021827">
    <property type="entry name" value="Nup186/Nup192/Nup205"/>
</dbReference>
<reference evidence="6" key="1">
    <citation type="submission" date="2020-01" db="EMBL/GenBank/DDBJ databases">
        <title>Genome sequence of Kobresia littledalei, the first chromosome-level genome in the family Cyperaceae.</title>
        <authorList>
            <person name="Qu G."/>
        </authorList>
    </citation>
    <scope>NUCLEOTIDE SEQUENCE</scope>
    <source>
        <strain evidence="6">C.B.Clarke</strain>
        <tissue evidence="6">Leaf</tissue>
    </source>
</reference>